<comment type="caution">
    <text evidence="2">The sequence shown here is derived from an EMBL/GenBank/DDBJ whole genome shotgun (WGS) entry which is preliminary data.</text>
</comment>
<dbReference type="AlphaFoldDB" id="A0A9P8C0G4"/>
<accession>A0A9P8C0G4</accession>
<sequence length="394" mass="44224">MQTYGSLFSISGPARFGSFGSQAMLDALSESKIFADDDIHTLDIAHLTSRMIALLPIGFPQGYLGLPADVLCELGKAALRRLDPSLALEILLFSTCGELYTLSIKYIRLPCSTQRSNRWALFAHASLCFLKFILICAFLLVGWKVLIEISGFPVSSTWLVVSSLCAIQIIFQFYSVTIKSQRQYSYSRRVLDLEKALDVDTAGGIPSLEKAIDLDVGRHHLTKGASVEPCREFDCGSYTTVRLSNLGYRPPQEIPEKLDKIKNLNQVPSVLELSDESWEMVVLKSYLLELENKLTNMCPGCDVDLDYDPTEPRREDIKCLYITAENPEPRAKSGEIATFIDVEDLKNFYVAAKARKVDASSRRAMVMVREAWPAAVAYYSCLLERNRTWLKENV</sequence>
<feature type="transmembrane region" description="Helical" evidence="1">
    <location>
        <begin position="119"/>
        <end position="146"/>
    </location>
</feature>
<evidence type="ECO:0000313" key="3">
    <source>
        <dbReference type="Proteomes" id="UP000824998"/>
    </source>
</evidence>
<reference evidence="2" key="1">
    <citation type="journal article" date="2021" name="IMA Fungus">
        <title>Genomic characterization of three marine fungi, including Emericellopsis atlantica sp. nov. with signatures of a generalist lifestyle and marine biomass degradation.</title>
        <authorList>
            <person name="Hagestad O.C."/>
            <person name="Hou L."/>
            <person name="Andersen J.H."/>
            <person name="Hansen E.H."/>
            <person name="Altermark B."/>
            <person name="Li C."/>
            <person name="Kuhnert E."/>
            <person name="Cox R.J."/>
            <person name="Crous P.W."/>
            <person name="Spatafora J.W."/>
            <person name="Lail K."/>
            <person name="Amirebrahimi M."/>
            <person name="Lipzen A."/>
            <person name="Pangilinan J."/>
            <person name="Andreopoulos W."/>
            <person name="Hayes R.D."/>
            <person name="Ng V."/>
            <person name="Grigoriev I.V."/>
            <person name="Jackson S.A."/>
            <person name="Sutton T.D.S."/>
            <person name="Dobson A.D.W."/>
            <person name="Rama T."/>
        </authorList>
    </citation>
    <scope>NUCLEOTIDE SEQUENCE</scope>
    <source>
        <strain evidence="2">TRa018bII</strain>
    </source>
</reference>
<dbReference type="EMBL" id="MU252066">
    <property type="protein sequence ID" value="KAG9228121.1"/>
    <property type="molecule type" value="Genomic_DNA"/>
</dbReference>
<proteinExistence type="predicted"/>
<name>A0A9P8C0G4_9HELO</name>
<gene>
    <name evidence="2" type="ORF">BJ875DRAFT_490198</name>
</gene>
<dbReference type="OrthoDB" id="5370596at2759"/>
<keyword evidence="1" id="KW-1133">Transmembrane helix</keyword>
<evidence type="ECO:0000256" key="1">
    <source>
        <dbReference type="SAM" id="Phobius"/>
    </source>
</evidence>
<dbReference type="Proteomes" id="UP000824998">
    <property type="component" value="Unassembled WGS sequence"/>
</dbReference>
<evidence type="ECO:0000313" key="2">
    <source>
        <dbReference type="EMBL" id="KAG9228121.1"/>
    </source>
</evidence>
<feature type="transmembrane region" description="Helical" evidence="1">
    <location>
        <begin position="158"/>
        <end position="178"/>
    </location>
</feature>
<keyword evidence="3" id="KW-1185">Reference proteome</keyword>
<keyword evidence="1" id="KW-0472">Membrane</keyword>
<organism evidence="2 3">
    <name type="scientific">Amylocarpus encephaloides</name>
    <dbReference type="NCBI Taxonomy" id="45428"/>
    <lineage>
        <taxon>Eukaryota</taxon>
        <taxon>Fungi</taxon>
        <taxon>Dikarya</taxon>
        <taxon>Ascomycota</taxon>
        <taxon>Pezizomycotina</taxon>
        <taxon>Leotiomycetes</taxon>
        <taxon>Helotiales</taxon>
        <taxon>Helotiales incertae sedis</taxon>
        <taxon>Amylocarpus</taxon>
    </lineage>
</organism>
<protein>
    <submittedName>
        <fullName evidence="2">Uncharacterized protein</fullName>
    </submittedName>
</protein>
<keyword evidence="1" id="KW-0812">Transmembrane</keyword>